<proteinExistence type="predicted"/>
<dbReference type="AlphaFoldDB" id="A0A9E8ZAD3"/>
<sequence length="78" mass="9003">MMIFHKSCIHLSFGVAERKYDSRAGAACRPRPREKNWGRGQFISAFSNACRSITWYLVLSRLPFKRTGQKRDRAPAQS</sequence>
<name>A0A9E8ZAD3_9CYAN</name>
<keyword evidence="2" id="KW-1185">Reference proteome</keyword>
<evidence type="ECO:0000313" key="1">
    <source>
        <dbReference type="EMBL" id="WAL58334.1"/>
    </source>
</evidence>
<gene>
    <name evidence="1" type="ORF">OXH18_14180</name>
</gene>
<dbReference type="KEGG" id="tsin:OXH18_14180"/>
<dbReference type="RefSeq" id="WP_268607745.1">
    <property type="nucleotide sequence ID" value="NZ_CP113797.1"/>
</dbReference>
<organism evidence="1 2">
    <name type="scientific">Thermocoleostomius sinensis A174</name>
    <dbReference type="NCBI Taxonomy" id="2016057"/>
    <lineage>
        <taxon>Bacteria</taxon>
        <taxon>Bacillati</taxon>
        <taxon>Cyanobacteriota</taxon>
        <taxon>Cyanophyceae</taxon>
        <taxon>Oculatellales</taxon>
        <taxon>Oculatellaceae</taxon>
        <taxon>Thermocoleostomius</taxon>
    </lineage>
</organism>
<accession>A0A9E8ZAD3</accession>
<evidence type="ECO:0000313" key="2">
    <source>
        <dbReference type="Proteomes" id="UP001163152"/>
    </source>
</evidence>
<reference evidence="1" key="1">
    <citation type="submission" date="2022-12" db="EMBL/GenBank/DDBJ databases">
        <title>Polyphasic identification of a Novel Hot-Spring Cyanobacterium Ocullathermofonsia sinensis gen nov. sp. nov. and Genomic Insights on its Adaptations to the Thermal Habitat.</title>
        <authorList>
            <person name="Daroch M."/>
            <person name="Tang J."/>
            <person name="Jiang Y."/>
        </authorList>
    </citation>
    <scope>NUCLEOTIDE SEQUENCE</scope>
    <source>
        <strain evidence="1">PKUAC-SCTA174</strain>
    </source>
</reference>
<dbReference type="EMBL" id="CP113797">
    <property type="protein sequence ID" value="WAL58334.1"/>
    <property type="molecule type" value="Genomic_DNA"/>
</dbReference>
<dbReference type="Proteomes" id="UP001163152">
    <property type="component" value="Chromosome"/>
</dbReference>
<protein>
    <submittedName>
        <fullName evidence="1">Uncharacterized protein</fullName>
    </submittedName>
</protein>